<feature type="compositionally biased region" description="Low complexity" evidence="1">
    <location>
        <begin position="36"/>
        <end position="45"/>
    </location>
</feature>
<comment type="caution">
    <text evidence="2">The sequence shown here is derived from an EMBL/GenBank/DDBJ whole genome shotgun (WGS) entry which is preliminary data.</text>
</comment>
<feature type="compositionally biased region" description="Polar residues" evidence="1">
    <location>
        <begin position="1"/>
        <end position="22"/>
    </location>
</feature>
<feature type="non-terminal residue" evidence="2">
    <location>
        <position position="160"/>
    </location>
</feature>
<dbReference type="EMBL" id="JAUFPN010000019">
    <property type="protein sequence ID" value="MDN3563182.1"/>
    <property type="molecule type" value="Genomic_DNA"/>
</dbReference>
<accession>A0ABT8A0D3</accession>
<sequence length="160" mass="16496">MLFALTVSTASPAQSPTPQAVQDAQRTAQAEREAAEAATRAARAPALEERHLTERLVEAARRAQAADQRLAEAEARTAAAAAAAGAASAQGRDRANALAPMLPLMLRLGLWPAESLLAVPGPPEDTLRGLLVLQGLSRHLAAEAGALRAAEAEASRRGAA</sequence>
<evidence type="ECO:0000256" key="1">
    <source>
        <dbReference type="SAM" id="MobiDB-lite"/>
    </source>
</evidence>
<reference evidence="3" key="1">
    <citation type="journal article" date="2019" name="Int. J. Syst. Evol. Microbiol.">
        <title>The Global Catalogue of Microorganisms (GCM) 10K type strain sequencing project: providing services to taxonomists for standard genome sequencing and annotation.</title>
        <authorList>
            <consortium name="The Broad Institute Genomics Platform"/>
            <consortium name="The Broad Institute Genome Sequencing Center for Infectious Disease"/>
            <person name="Wu L."/>
            <person name="Ma J."/>
        </authorList>
    </citation>
    <scope>NUCLEOTIDE SEQUENCE [LARGE SCALE GENOMIC DNA]</scope>
    <source>
        <strain evidence="3">CECT 7131</strain>
    </source>
</reference>
<keyword evidence="3" id="KW-1185">Reference proteome</keyword>
<dbReference type="Proteomes" id="UP001529369">
    <property type="component" value="Unassembled WGS sequence"/>
</dbReference>
<feature type="region of interest" description="Disordered" evidence="1">
    <location>
        <begin position="1"/>
        <end position="46"/>
    </location>
</feature>
<organism evidence="2 3">
    <name type="scientific">Paeniroseomonas aquatica</name>
    <dbReference type="NCBI Taxonomy" id="373043"/>
    <lineage>
        <taxon>Bacteria</taxon>
        <taxon>Pseudomonadati</taxon>
        <taxon>Pseudomonadota</taxon>
        <taxon>Alphaproteobacteria</taxon>
        <taxon>Acetobacterales</taxon>
        <taxon>Acetobacteraceae</taxon>
        <taxon>Paeniroseomonas</taxon>
    </lineage>
</organism>
<evidence type="ECO:0000313" key="2">
    <source>
        <dbReference type="EMBL" id="MDN3563182.1"/>
    </source>
</evidence>
<protein>
    <submittedName>
        <fullName evidence="2">Uncharacterized protein</fullName>
    </submittedName>
</protein>
<gene>
    <name evidence="2" type="ORF">QWZ14_02170</name>
</gene>
<proteinExistence type="predicted"/>
<evidence type="ECO:0000313" key="3">
    <source>
        <dbReference type="Proteomes" id="UP001529369"/>
    </source>
</evidence>
<name>A0ABT8A0D3_9PROT</name>